<dbReference type="Proteomes" id="UP001589891">
    <property type="component" value="Unassembled WGS sequence"/>
</dbReference>
<sequence>MLLGPGDDLACTPLSLELSKGISLQALTYIFALHQAPDSISSQGTWLLHIRAKVLCSRCAACGGT</sequence>
<accession>A0ABV6SIK0</accession>
<gene>
    <name evidence="2" type="ORF">ACFFGX_00570</name>
</gene>
<dbReference type="EMBL" id="JBHLSS010000003">
    <property type="protein sequence ID" value="MFC0708165.1"/>
    <property type="molecule type" value="Genomic_DNA"/>
</dbReference>
<comment type="caution">
    <text evidence="2">The sequence shown here is derived from an EMBL/GenBank/DDBJ whole genome shotgun (WGS) entry which is preliminary data.</text>
</comment>
<evidence type="ECO:0000313" key="2">
    <source>
        <dbReference type="EMBL" id="MFC0708165.1"/>
    </source>
</evidence>
<evidence type="ECO:0000313" key="3">
    <source>
        <dbReference type="Proteomes" id="UP001589891"/>
    </source>
</evidence>
<dbReference type="Pfam" id="PF19583">
    <property type="entry name" value="ODP"/>
    <property type="match status" value="1"/>
</dbReference>
<dbReference type="InterPro" id="IPR045761">
    <property type="entry name" value="ODP_dom"/>
</dbReference>
<reference evidence="2 3" key="1">
    <citation type="submission" date="2024-09" db="EMBL/GenBank/DDBJ databases">
        <authorList>
            <person name="Sun Q."/>
            <person name="Mori K."/>
        </authorList>
    </citation>
    <scope>NUCLEOTIDE SEQUENCE [LARGE SCALE GENOMIC DNA]</scope>
    <source>
        <strain evidence="2 3">NCAIM B.01794</strain>
    </source>
</reference>
<feature type="domain" description="ODP" evidence="1">
    <location>
        <begin position="1"/>
        <end position="59"/>
    </location>
</feature>
<evidence type="ECO:0000259" key="1">
    <source>
        <dbReference type="Pfam" id="PF19583"/>
    </source>
</evidence>
<organism evidence="2 3">
    <name type="scientific">Azorhizophilus paspali</name>
    <name type="common">Azotobacter paspali</name>
    <dbReference type="NCBI Taxonomy" id="69963"/>
    <lineage>
        <taxon>Bacteria</taxon>
        <taxon>Pseudomonadati</taxon>
        <taxon>Pseudomonadota</taxon>
        <taxon>Gammaproteobacteria</taxon>
        <taxon>Pseudomonadales</taxon>
        <taxon>Pseudomonadaceae</taxon>
        <taxon>Azorhizophilus</taxon>
    </lineage>
</organism>
<proteinExistence type="predicted"/>
<name>A0ABV6SIK0_AZOPA</name>
<dbReference type="RefSeq" id="WP_376942134.1">
    <property type="nucleotide sequence ID" value="NZ_CP171449.1"/>
</dbReference>
<keyword evidence="3" id="KW-1185">Reference proteome</keyword>
<protein>
    <recommendedName>
        <fullName evidence="1">ODP domain-containing protein</fullName>
    </recommendedName>
</protein>